<dbReference type="Pfam" id="PF13639">
    <property type="entry name" value="zf-RING_2"/>
    <property type="match status" value="1"/>
</dbReference>
<evidence type="ECO:0000256" key="1">
    <source>
        <dbReference type="ARBA" id="ARBA00022723"/>
    </source>
</evidence>
<protein>
    <recommendedName>
        <fullName evidence="5">RING-type domain-containing protein</fullName>
    </recommendedName>
</protein>
<dbReference type="EMBL" id="JAAMPI010000719">
    <property type="protein sequence ID" value="KAF4629104.1"/>
    <property type="molecule type" value="Genomic_DNA"/>
</dbReference>
<sequence length="274" mass="31653">MCRRYIIEEACDHEKKVRFFCSPGTFCNQGIIEVRITVQHPCLFCIFRAQTYKPIASLEEAMKTHEDFIQFAERLRKQRHELVSSKPEGALTVLVFEGPMNDEDFARITLVTEKLELALRHKIHTLPVGEKNRFNYCENVSFKRSAQMITVLYNCVESAIINQRERELRPSREPLITKVAIENLAQGDRECPLCTQTTGEENSDIKELIKTPCNHIFCKVCIISWLNGLNKANCPMCRRKFSTEGWIFLEIEPETPPETPWWLKIILGDEATAG</sequence>
<evidence type="ECO:0000256" key="2">
    <source>
        <dbReference type="ARBA" id="ARBA00022771"/>
    </source>
</evidence>
<organism evidence="6 7">
    <name type="scientific">Cudoniella acicularis</name>
    <dbReference type="NCBI Taxonomy" id="354080"/>
    <lineage>
        <taxon>Eukaryota</taxon>
        <taxon>Fungi</taxon>
        <taxon>Dikarya</taxon>
        <taxon>Ascomycota</taxon>
        <taxon>Pezizomycotina</taxon>
        <taxon>Leotiomycetes</taxon>
        <taxon>Helotiales</taxon>
        <taxon>Tricladiaceae</taxon>
        <taxon>Cudoniella</taxon>
    </lineage>
</organism>
<proteinExistence type="predicted"/>
<dbReference type="SUPFAM" id="SSF57850">
    <property type="entry name" value="RING/U-box"/>
    <property type="match status" value="1"/>
</dbReference>
<dbReference type="InterPro" id="IPR013083">
    <property type="entry name" value="Znf_RING/FYVE/PHD"/>
</dbReference>
<keyword evidence="2 4" id="KW-0863">Zinc-finger</keyword>
<dbReference type="AlphaFoldDB" id="A0A8H4RFF1"/>
<dbReference type="PANTHER" id="PTHR23041:SF78">
    <property type="entry name" value="E3 UBIQUITIN-PROTEIN LIGASE RNF4"/>
    <property type="match status" value="1"/>
</dbReference>
<dbReference type="SMART" id="SM00184">
    <property type="entry name" value="RING"/>
    <property type="match status" value="1"/>
</dbReference>
<dbReference type="InterPro" id="IPR047134">
    <property type="entry name" value="RNF4"/>
</dbReference>
<evidence type="ECO:0000256" key="3">
    <source>
        <dbReference type="ARBA" id="ARBA00022833"/>
    </source>
</evidence>
<name>A0A8H4RFF1_9HELO</name>
<dbReference type="InterPro" id="IPR001841">
    <property type="entry name" value="Znf_RING"/>
</dbReference>
<evidence type="ECO:0000313" key="7">
    <source>
        <dbReference type="Proteomes" id="UP000566819"/>
    </source>
</evidence>
<dbReference type="Proteomes" id="UP000566819">
    <property type="component" value="Unassembled WGS sequence"/>
</dbReference>
<dbReference type="OrthoDB" id="8062037at2759"/>
<keyword evidence="7" id="KW-1185">Reference proteome</keyword>
<dbReference type="GO" id="GO:0008270">
    <property type="term" value="F:zinc ion binding"/>
    <property type="evidence" value="ECO:0007669"/>
    <property type="project" value="UniProtKB-KW"/>
</dbReference>
<dbReference type="PANTHER" id="PTHR23041">
    <property type="entry name" value="RING FINGER DOMAIN-CONTAINING"/>
    <property type="match status" value="1"/>
</dbReference>
<dbReference type="InterPro" id="IPR017907">
    <property type="entry name" value="Znf_RING_CS"/>
</dbReference>
<evidence type="ECO:0000259" key="5">
    <source>
        <dbReference type="PROSITE" id="PS50089"/>
    </source>
</evidence>
<keyword evidence="3" id="KW-0862">Zinc</keyword>
<feature type="domain" description="RING-type" evidence="5">
    <location>
        <begin position="191"/>
        <end position="238"/>
    </location>
</feature>
<accession>A0A8H4RFF1</accession>
<dbReference type="Gene3D" id="3.30.40.10">
    <property type="entry name" value="Zinc/RING finger domain, C3HC4 (zinc finger)"/>
    <property type="match status" value="1"/>
</dbReference>
<dbReference type="PROSITE" id="PS50089">
    <property type="entry name" value="ZF_RING_2"/>
    <property type="match status" value="1"/>
</dbReference>
<evidence type="ECO:0000256" key="4">
    <source>
        <dbReference type="PROSITE-ProRule" id="PRU00175"/>
    </source>
</evidence>
<comment type="caution">
    <text evidence="6">The sequence shown here is derived from an EMBL/GenBank/DDBJ whole genome shotgun (WGS) entry which is preliminary data.</text>
</comment>
<dbReference type="PROSITE" id="PS00518">
    <property type="entry name" value="ZF_RING_1"/>
    <property type="match status" value="1"/>
</dbReference>
<reference evidence="6 7" key="1">
    <citation type="submission" date="2020-03" db="EMBL/GenBank/DDBJ databases">
        <title>Draft Genome Sequence of Cudoniella acicularis.</title>
        <authorList>
            <person name="Buettner E."/>
            <person name="Kellner H."/>
        </authorList>
    </citation>
    <scope>NUCLEOTIDE SEQUENCE [LARGE SCALE GENOMIC DNA]</scope>
    <source>
        <strain evidence="6 7">DSM 108380</strain>
    </source>
</reference>
<keyword evidence="1" id="KW-0479">Metal-binding</keyword>
<evidence type="ECO:0000313" key="6">
    <source>
        <dbReference type="EMBL" id="KAF4629104.1"/>
    </source>
</evidence>
<gene>
    <name evidence="6" type="ORF">G7Y89_g9047</name>
</gene>